<evidence type="ECO:0008006" key="3">
    <source>
        <dbReference type="Google" id="ProtNLM"/>
    </source>
</evidence>
<dbReference type="STRING" id="880071.Fleli_2773"/>
<dbReference type="Proteomes" id="UP000006054">
    <property type="component" value="Chromosome"/>
</dbReference>
<dbReference type="OrthoDB" id="1271386at2"/>
<dbReference type="PROSITE" id="PS51257">
    <property type="entry name" value="PROKAR_LIPOPROTEIN"/>
    <property type="match status" value="1"/>
</dbReference>
<accession>I4AME1</accession>
<dbReference type="EMBL" id="CP003345">
    <property type="protein sequence ID" value="AFM05126.1"/>
    <property type="molecule type" value="Genomic_DNA"/>
</dbReference>
<dbReference type="HOGENOM" id="CLU_1956365_0_0_10"/>
<protein>
    <recommendedName>
        <fullName evidence="3">Lipoprotein</fullName>
    </recommendedName>
</protein>
<proteinExistence type="predicted"/>
<reference evidence="2" key="1">
    <citation type="submission" date="2012-06" db="EMBL/GenBank/DDBJ databases">
        <title>The complete genome of Flexibacter litoralis DSM 6794.</title>
        <authorList>
            <person name="Lucas S."/>
            <person name="Copeland A."/>
            <person name="Lapidus A."/>
            <person name="Glavina del Rio T."/>
            <person name="Dalin E."/>
            <person name="Tice H."/>
            <person name="Bruce D."/>
            <person name="Goodwin L."/>
            <person name="Pitluck S."/>
            <person name="Peters L."/>
            <person name="Ovchinnikova G."/>
            <person name="Lu M."/>
            <person name="Kyrpides N."/>
            <person name="Mavromatis K."/>
            <person name="Ivanova N."/>
            <person name="Brettin T."/>
            <person name="Detter J.C."/>
            <person name="Han C."/>
            <person name="Larimer F."/>
            <person name="Land M."/>
            <person name="Hauser L."/>
            <person name="Markowitz V."/>
            <person name="Cheng J.-F."/>
            <person name="Hugenholtz P."/>
            <person name="Woyke T."/>
            <person name="Wu D."/>
            <person name="Spring S."/>
            <person name="Lang E."/>
            <person name="Kopitz M."/>
            <person name="Brambilla E."/>
            <person name="Klenk H.-P."/>
            <person name="Eisen J.A."/>
        </authorList>
    </citation>
    <scope>NUCLEOTIDE SEQUENCE [LARGE SCALE GENOMIC DNA]</scope>
    <source>
        <strain evidence="2">ATCC 23117 / DSM 6794 / NBRC 15988 / NCIMB 1366 / Sio-4</strain>
    </source>
</reference>
<evidence type="ECO:0000313" key="2">
    <source>
        <dbReference type="Proteomes" id="UP000006054"/>
    </source>
</evidence>
<organism evidence="1 2">
    <name type="scientific">Bernardetia litoralis (strain ATCC 23117 / DSM 6794 / NBRC 15988 / NCIMB 1366 / Fx l1 / Sio-4)</name>
    <name type="common">Flexibacter litoralis</name>
    <dbReference type="NCBI Taxonomy" id="880071"/>
    <lineage>
        <taxon>Bacteria</taxon>
        <taxon>Pseudomonadati</taxon>
        <taxon>Bacteroidota</taxon>
        <taxon>Cytophagia</taxon>
        <taxon>Cytophagales</taxon>
        <taxon>Bernardetiaceae</taxon>
        <taxon>Bernardetia</taxon>
    </lineage>
</organism>
<dbReference type="AlphaFoldDB" id="I4AME1"/>
<name>I4AME1_BERLS</name>
<keyword evidence="2" id="KW-1185">Reference proteome</keyword>
<dbReference type="RefSeq" id="WP_014798561.1">
    <property type="nucleotide sequence ID" value="NC_018018.1"/>
</dbReference>
<evidence type="ECO:0000313" key="1">
    <source>
        <dbReference type="EMBL" id="AFM05126.1"/>
    </source>
</evidence>
<dbReference type="KEGG" id="fli:Fleli_2773"/>
<sequence length="128" mass="14392" precursor="true">MKNLLILPLAILLISCGENSKEIHQVNNIKQTDTTTIIAENKVEESLPTFQIYGELAPVGYLDSENPITEKYGFIMKRIAGCAVGSDEAKKVNKNNTEALEKMNAKYGNDWQVNFEKETGFKLWIPLD</sequence>
<gene>
    <name evidence="1" type="ordered locus">Fleli_2773</name>
</gene>